<organism evidence="1">
    <name type="scientific">Salmonella virchow</name>
    <dbReference type="NCBI Taxonomy" id="48409"/>
    <lineage>
        <taxon>Bacteria</taxon>
        <taxon>Pseudomonadati</taxon>
        <taxon>Pseudomonadota</taxon>
        <taxon>Gammaproteobacteria</taxon>
        <taxon>Enterobacterales</taxon>
        <taxon>Enterobacteriaceae</taxon>
        <taxon>Salmonella</taxon>
    </lineage>
</organism>
<proteinExistence type="predicted"/>
<accession>A0A5W6E7P9</accession>
<gene>
    <name evidence="1" type="ORF">DRX09_06320</name>
</gene>
<sequence length="72" mass="7837">MALVLQIARRLTLTAYSLPSSSAEEVGFYLQPKPISFGICSRFVSASSKLKSVAFPFGYQLPADGLNIQIKL</sequence>
<dbReference type="EMBL" id="AAHLDC010000004">
    <property type="protein sequence ID" value="EBX3991462.1"/>
    <property type="molecule type" value="Genomic_DNA"/>
</dbReference>
<evidence type="ECO:0000313" key="1">
    <source>
        <dbReference type="EMBL" id="EBX3991462.1"/>
    </source>
</evidence>
<protein>
    <submittedName>
        <fullName evidence="1">Uncharacterized protein</fullName>
    </submittedName>
</protein>
<reference evidence="1" key="1">
    <citation type="submission" date="2018-07" db="EMBL/GenBank/DDBJ databases">
        <authorList>
            <person name="Ashton P.M."/>
            <person name="Dallman T."/>
            <person name="Nair S."/>
            <person name="De Pinna E."/>
            <person name="Peters T."/>
            <person name="Grant K."/>
        </authorList>
    </citation>
    <scope>NUCLEOTIDE SEQUENCE</scope>
    <source>
        <strain evidence="1">130299</strain>
    </source>
</reference>
<dbReference type="AlphaFoldDB" id="A0A5W6E7P9"/>
<comment type="caution">
    <text evidence="1">The sequence shown here is derived from an EMBL/GenBank/DDBJ whole genome shotgun (WGS) entry which is preliminary data.</text>
</comment>
<name>A0A5W6E7P9_SALVI</name>